<dbReference type="SUPFAM" id="SSF51161">
    <property type="entry name" value="Trimeric LpxA-like enzymes"/>
    <property type="match status" value="1"/>
</dbReference>
<dbReference type="InterPro" id="IPR018357">
    <property type="entry name" value="Hexapep_transf_CS"/>
</dbReference>
<accession>A0A437PTH1</accession>
<dbReference type="PANTHER" id="PTHR43300">
    <property type="entry name" value="ACETYLTRANSFERASE"/>
    <property type="match status" value="1"/>
</dbReference>
<dbReference type="Proteomes" id="UP000282832">
    <property type="component" value="Unassembled WGS sequence"/>
</dbReference>
<dbReference type="InterPro" id="IPR001451">
    <property type="entry name" value="Hexapep"/>
</dbReference>
<comment type="caution">
    <text evidence="5">The sequence shown here is derived from an EMBL/GenBank/DDBJ whole genome shotgun (WGS) entry which is preliminary data.</text>
</comment>
<dbReference type="GO" id="GO:0016746">
    <property type="term" value="F:acyltransferase activity"/>
    <property type="evidence" value="ECO:0007669"/>
    <property type="project" value="UniProtKB-KW"/>
</dbReference>
<evidence type="ECO:0000256" key="4">
    <source>
        <dbReference type="ARBA" id="ARBA00023315"/>
    </source>
</evidence>
<organism evidence="5 6">
    <name type="scientific">Sandaracinomonas limnophila</name>
    <dbReference type="NCBI Taxonomy" id="1862386"/>
    <lineage>
        <taxon>Bacteria</taxon>
        <taxon>Pseudomonadati</taxon>
        <taxon>Bacteroidota</taxon>
        <taxon>Cytophagia</taxon>
        <taxon>Cytophagales</taxon>
        <taxon>Flectobacillaceae</taxon>
        <taxon>Sandaracinomonas</taxon>
    </lineage>
</organism>
<keyword evidence="2 5" id="KW-0808">Transferase</keyword>
<evidence type="ECO:0000256" key="2">
    <source>
        <dbReference type="ARBA" id="ARBA00022679"/>
    </source>
</evidence>
<keyword evidence="4" id="KW-0012">Acyltransferase</keyword>
<dbReference type="CDD" id="cd03349">
    <property type="entry name" value="LbH_XAT"/>
    <property type="match status" value="1"/>
</dbReference>
<evidence type="ECO:0000313" key="6">
    <source>
        <dbReference type="Proteomes" id="UP000282832"/>
    </source>
</evidence>
<reference evidence="5 6" key="1">
    <citation type="submission" date="2019-01" db="EMBL/GenBank/DDBJ databases">
        <authorList>
            <person name="Chen W.-M."/>
        </authorList>
    </citation>
    <scope>NUCLEOTIDE SEQUENCE [LARGE SCALE GENOMIC DNA]</scope>
    <source>
        <strain evidence="5 6">FSY-15</strain>
    </source>
</reference>
<dbReference type="InterPro" id="IPR011004">
    <property type="entry name" value="Trimer_LpxA-like_sf"/>
</dbReference>
<sequence length="193" mass="21460">MNTHNYTVPGDRPFPINNVKVGIHSYGELNVQSLYEQEGEFLQIGDFVSIAPGAWFILGNNHQTNTLTSYPLWSRFIAYNPIDSTTKGPIIIEDEVWIGTNALILSGVKIGKGAIVAAGAVVTKDVPNYAIVGGNPAKIIKYRFSEEVISELNKVNLKDFPLDKIKNNIQEIYKEIKTPEDLKTLLNRIIVNC</sequence>
<dbReference type="OrthoDB" id="9814490at2"/>
<keyword evidence="3" id="KW-0677">Repeat</keyword>
<comment type="similarity">
    <text evidence="1">Belongs to the transferase hexapeptide repeat family.</text>
</comment>
<keyword evidence="6" id="KW-1185">Reference proteome</keyword>
<gene>
    <name evidence="5" type="ORF">EOJ36_03720</name>
</gene>
<dbReference type="PANTHER" id="PTHR43300:SF11">
    <property type="entry name" value="ACETYLTRANSFERASE RV3034C-RELATED"/>
    <property type="match status" value="1"/>
</dbReference>
<name>A0A437PTH1_9BACT</name>
<dbReference type="EMBL" id="SACY01000002">
    <property type="protein sequence ID" value="RVU25537.1"/>
    <property type="molecule type" value="Genomic_DNA"/>
</dbReference>
<dbReference type="Gene3D" id="2.160.10.10">
    <property type="entry name" value="Hexapeptide repeat proteins"/>
    <property type="match status" value="1"/>
</dbReference>
<proteinExistence type="inferred from homology"/>
<evidence type="ECO:0000256" key="3">
    <source>
        <dbReference type="ARBA" id="ARBA00022737"/>
    </source>
</evidence>
<dbReference type="PROSITE" id="PS00101">
    <property type="entry name" value="HEXAPEP_TRANSFERASES"/>
    <property type="match status" value="1"/>
</dbReference>
<evidence type="ECO:0000313" key="5">
    <source>
        <dbReference type="EMBL" id="RVU25537.1"/>
    </source>
</evidence>
<dbReference type="InterPro" id="IPR050179">
    <property type="entry name" value="Trans_hexapeptide_repeat"/>
</dbReference>
<dbReference type="Pfam" id="PF14602">
    <property type="entry name" value="Hexapep_2"/>
    <property type="match status" value="1"/>
</dbReference>
<evidence type="ECO:0000256" key="1">
    <source>
        <dbReference type="ARBA" id="ARBA00007274"/>
    </source>
</evidence>
<dbReference type="AlphaFoldDB" id="A0A437PTH1"/>
<protein>
    <submittedName>
        <fullName evidence="5">Antibiotic acetyltransferase</fullName>
    </submittedName>
</protein>